<evidence type="ECO:0000256" key="1">
    <source>
        <dbReference type="SAM" id="Phobius"/>
    </source>
</evidence>
<keyword evidence="1" id="KW-0472">Membrane</keyword>
<gene>
    <name evidence="2" type="ORF">K491DRAFT_683087</name>
</gene>
<protein>
    <submittedName>
        <fullName evidence="2">Uncharacterized protein</fullName>
    </submittedName>
</protein>
<dbReference type="EMBL" id="MU004459">
    <property type="protein sequence ID" value="KAF2650310.1"/>
    <property type="molecule type" value="Genomic_DNA"/>
</dbReference>
<accession>A0A6A6SRN5</accession>
<evidence type="ECO:0000313" key="3">
    <source>
        <dbReference type="Proteomes" id="UP000799324"/>
    </source>
</evidence>
<feature type="transmembrane region" description="Helical" evidence="1">
    <location>
        <begin position="101"/>
        <end position="120"/>
    </location>
</feature>
<name>A0A6A6SRN5_9PLEO</name>
<keyword evidence="3" id="KW-1185">Reference proteome</keyword>
<proteinExistence type="predicted"/>
<sequence>MAGSRASSSDSSKVINAKPCSCSSHCPCCDQFDWDQLKRLLDLLDTKLSPSQAAIADAKTKTKGELDVHQAENATLKAKNDSLTKKLNAPKSHDNEMRDTFLWNFVGCFASLYLAFRLSGETSLCYTAWALLVAATTLLLVIQEDTISKRREMRQI</sequence>
<keyword evidence="1" id="KW-1133">Transmembrane helix</keyword>
<keyword evidence="1" id="KW-0812">Transmembrane</keyword>
<feature type="transmembrane region" description="Helical" evidence="1">
    <location>
        <begin position="126"/>
        <end position="143"/>
    </location>
</feature>
<dbReference type="AlphaFoldDB" id="A0A6A6SRN5"/>
<dbReference type="Proteomes" id="UP000799324">
    <property type="component" value="Unassembled WGS sequence"/>
</dbReference>
<reference evidence="2" key="1">
    <citation type="journal article" date="2020" name="Stud. Mycol.">
        <title>101 Dothideomycetes genomes: a test case for predicting lifestyles and emergence of pathogens.</title>
        <authorList>
            <person name="Haridas S."/>
            <person name="Albert R."/>
            <person name="Binder M."/>
            <person name="Bloem J."/>
            <person name="Labutti K."/>
            <person name="Salamov A."/>
            <person name="Andreopoulos B."/>
            <person name="Baker S."/>
            <person name="Barry K."/>
            <person name="Bills G."/>
            <person name="Bluhm B."/>
            <person name="Cannon C."/>
            <person name="Castanera R."/>
            <person name="Culley D."/>
            <person name="Daum C."/>
            <person name="Ezra D."/>
            <person name="Gonzalez J."/>
            <person name="Henrissat B."/>
            <person name="Kuo A."/>
            <person name="Liang C."/>
            <person name="Lipzen A."/>
            <person name="Lutzoni F."/>
            <person name="Magnuson J."/>
            <person name="Mondo S."/>
            <person name="Nolan M."/>
            <person name="Ohm R."/>
            <person name="Pangilinan J."/>
            <person name="Park H.-J."/>
            <person name="Ramirez L."/>
            <person name="Alfaro M."/>
            <person name="Sun H."/>
            <person name="Tritt A."/>
            <person name="Yoshinaga Y."/>
            <person name="Zwiers L.-H."/>
            <person name="Turgeon B."/>
            <person name="Goodwin S."/>
            <person name="Spatafora J."/>
            <person name="Crous P."/>
            <person name="Grigoriev I."/>
        </authorList>
    </citation>
    <scope>NUCLEOTIDE SEQUENCE</scope>
    <source>
        <strain evidence="2">CBS 122681</strain>
    </source>
</reference>
<evidence type="ECO:0000313" key="2">
    <source>
        <dbReference type="EMBL" id="KAF2650310.1"/>
    </source>
</evidence>
<organism evidence="2 3">
    <name type="scientific">Lophiostoma macrostomum CBS 122681</name>
    <dbReference type="NCBI Taxonomy" id="1314788"/>
    <lineage>
        <taxon>Eukaryota</taxon>
        <taxon>Fungi</taxon>
        <taxon>Dikarya</taxon>
        <taxon>Ascomycota</taxon>
        <taxon>Pezizomycotina</taxon>
        <taxon>Dothideomycetes</taxon>
        <taxon>Pleosporomycetidae</taxon>
        <taxon>Pleosporales</taxon>
        <taxon>Lophiostomataceae</taxon>
        <taxon>Lophiostoma</taxon>
    </lineage>
</organism>